<proteinExistence type="predicted"/>
<reference evidence="5 6" key="1">
    <citation type="submission" date="2018-01" db="EMBL/GenBank/DDBJ databases">
        <title>Complete genome sequence of Flavivirga eckloniae ECD14 isolated from seaweed Ecklonia cava.</title>
        <authorList>
            <person name="Lee J.H."/>
            <person name="Baik K.S."/>
            <person name="Seong C.N."/>
        </authorList>
    </citation>
    <scope>NUCLEOTIDE SEQUENCE [LARGE SCALE GENOMIC DNA]</scope>
    <source>
        <strain evidence="5 6">ECD14</strain>
    </source>
</reference>
<dbReference type="Gene3D" id="2.40.170.20">
    <property type="entry name" value="TonB-dependent receptor, beta-barrel domain"/>
    <property type="match status" value="1"/>
</dbReference>
<dbReference type="OrthoDB" id="9804995at2"/>
<evidence type="ECO:0000256" key="4">
    <source>
        <dbReference type="SAM" id="SignalP"/>
    </source>
</evidence>
<evidence type="ECO:0000256" key="3">
    <source>
        <dbReference type="ARBA" id="ARBA00023237"/>
    </source>
</evidence>
<evidence type="ECO:0008006" key="7">
    <source>
        <dbReference type="Google" id="ProtNLM"/>
    </source>
</evidence>
<evidence type="ECO:0000313" key="6">
    <source>
        <dbReference type="Proteomes" id="UP000235826"/>
    </source>
</evidence>
<feature type="signal peptide" evidence="4">
    <location>
        <begin position="1"/>
        <end position="23"/>
    </location>
</feature>
<keyword evidence="2" id="KW-0472">Membrane</keyword>
<name>A0A2K9PK56_9FLAO</name>
<feature type="chain" id="PRO_5017957902" description="TonB-dependent receptor" evidence="4">
    <location>
        <begin position="24"/>
        <end position="837"/>
    </location>
</feature>
<dbReference type="KEGG" id="fek:C1H87_01440"/>
<dbReference type="RefSeq" id="WP_102754113.1">
    <property type="nucleotide sequence ID" value="NZ_CP025791.1"/>
</dbReference>
<keyword evidence="4" id="KW-0732">Signal</keyword>
<evidence type="ECO:0000256" key="2">
    <source>
        <dbReference type="ARBA" id="ARBA00023136"/>
    </source>
</evidence>
<gene>
    <name evidence="5" type="ORF">C1H87_01440</name>
</gene>
<dbReference type="SUPFAM" id="SSF56935">
    <property type="entry name" value="Porins"/>
    <property type="match status" value="1"/>
</dbReference>
<protein>
    <recommendedName>
        <fullName evidence="7">TonB-dependent receptor</fullName>
    </recommendedName>
</protein>
<dbReference type="GO" id="GO:0009279">
    <property type="term" value="C:cell outer membrane"/>
    <property type="evidence" value="ECO:0007669"/>
    <property type="project" value="UniProtKB-SubCell"/>
</dbReference>
<sequence>MIKETRVAYMLAIFSLLSTCCFAQNNTILLETHLKRIESFFNVSFNYESALLKNQLCKDCFYNEKASLKAHLEYLKREFMFSFILVTPNKIVVKPLKKDTLYFYDKEDNMPLEHLLITDLNNHKTWVTNKEGQVFFENVIPEKILISHLNYGKQSIDISKLKANKVFLTKLLRGLDELFIYPFFSTGTYKKKDGAFLIKTKEVAALAGLTSHDVIKNLENLPQVSSNSESISDLIVKGSTQDQNLFVWNGIKIYQNSHFFGLISAFNENLLSTITLYDNATPAKYGNSTSSVISLEHENAFSKRIKGGIGINFLSVDGYIKVPLNKKSELLLSTRKSLTDLWDSPTYINYARKAFQSSNVTTYTTSKENIISTDNTFDFHDSQLQYKLVINKSNTIGLNVLVLANNLSYEETGLHTTSKESRLTQENTALGFNWLHRFSNKSIIETSINYSKYKLKGGNFLLSRDISSFQSNSIRNYETTVKYHSKINKSGIAYEAGISQEHLTVKDDINNFNQFYQTHTTQQSNIFGVFSGLHYVKNKINTGVELRNVYYELIEDFQAEPRFYFTYNPIPEIDIQVRGERKTQNISQIINLENNFLGIEKRRWILANNVKAPLQKSKQLELAFGFKKRRHMLNASIYTKTVEGITTYNQGFQNLNQFDNLFGSYTVQGCTFHYNYKSHTLNTWLSYNYGTNRYKFKDYNPSQFYNNNDIRHNLISGVNVKYKLFNFSLGMEYATGKPFTSINEQLPIIKGEFNVINYNEPNTERLSNYLRFDATLSYDFDISKRVDYKLTVGLINIANKKNVLNRYYTLTEDKEHIEILDKYGLEFTPNVSLNIKF</sequence>
<comment type="subcellular location">
    <subcellularLocation>
        <location evidence="1">Cell outer membrane</location>
    </subcellularLocation>
</comment>
<evidence type="ECO:0000313" key="5">
    <source>
        <dbReference type="EMBL" id="AUP77453.1"/>
    </source>
</evidence>
<dbReference type="AlphaFoldDB" id="A0A2K9PK56"/>
<keyword evidence="3" id="KW-0998">Cell outer membrane</keyword>
<evidence type="ECO:0000256" key="1">
    <source>
        <dbReference type="ARBA" id="ARBA00004442"/>
    </source>
</evidence>
<dbReference type="InterPro" id="IPR036942">
    <property type="entry name" value="Beta-barrel_TonB_sf"/>
</dbReference>
<dbReference type="Proteomes" id="UP000235826">
    <property type="component" value="Chromosome"/>
</dbReference>
<accession>A0A2K9PK56</accession>
<organism evidence="5 6">
    <name type="scientific">Flavivirga eckloniae</name>
    <dbReference type="NCBI Taxonomy" id="1803846"/>
    <lineage>
        <taxon>Bacteria</taxon>
        <taxon>Pseudomonadati</taxon>
        <taxon>Bacteroidota</taxon>
        <taxon>Flavobacteriia</taxon>
        <taxon>Flavobacteriales</taxon>
        <taxon>Flavobacteriaceae</taxon>
        <taxon>Flavivirga</taxon>
    </lineage>
</organism>
<keyword evidence="6" id="KW-1185">Reference proteome</keyword>
<dbReference type="EMBL" id="CP025791">
    <property type="protein sequence ID" value="AUP77453.1"/>
    <property type="molecule type" value="Genomic_DNA"/>
</dbReference>